<accession>A0A100VIA9</accession>
<name>A0A100VIA9_PAEAM</name>
<reference evidence="1 2" key="1">
    <citation type="journal article" date="2016" name="Genome Announc.">
        <title>Draft Genome Sequence of Paenibacillus amylolyticus Heshi-A3, Isolated from Fermented Rice Bran in a Japanese Fermented Seafood Dish.</title>
        <authorList>
            <person name="Akuzawa S."/>
            <person name="Nagaoka J."/>
            <person name="Kanekatsu M."/>
            <person name="Kubota E."/>
            <person name="Ohtake R."/>
            <person name="Suzuki T."/>
            <person name="Kanesaki Y."/>
        </authorList>
    </citation>
    <scope>NUCLEOTIDE SEQUENCE [LARGE SCALE GENOMIC DNA]</scope>
    <source>
        <strain evidence="1 2">Heshi-A3</strain>
    </source>
</reference>
<dbReference type="Proteomes" id="UP000069697">
    <property type="component" value="Unassembled WGS sequence"/>
</dbReference>
<evidence type="ECO:0000313" key="2">
    <source>
        <dbReference type="Proteomes" id="UP000069697"/>
    </source>
</evidence>
<protein>
    <submittedName>
        <fullName evidence="1">Uncharacterized protein</fullName>
    </submittedName>
</protein>
<dbReference type="AlphaFoldDB" id="A0A100VIA9"/>
<dbReference type="EMBL" id="BCNV01000001">
    <property type="protein sequence ID" value="GAS80353.1"/>
    <property type="molecule type" value="Genomic_DNA"/>
</dbReference>
<proteinExistence type="predicted"/>
<sequence length="152" mass="17148">MERKKDENNEMAVIPEHHSPIRHILNEANGQPNNQFIDSFKKALDTPDAYVIMEGDDGGQIYLSCPMKLVNCSEETLHTLLKDLDTIAWDCNEGEGQGLFYEKLFPGDGISGGMGGGDVEEGLWIHEEFIDLQLYDEIHEVILGNKERITKQ</sequence>
<evidence type="ECO:0000313" key="1">
    <source>
        <dbReference type="EMBL" id="GAS80353.1"/>
    </source>
</evidence>
<dbReference type="RefSeq" id="WP_062833247.1">
    <property type="nucleotide sequence ID" value="NZ_BCNV01000001.1"/>
</dbReference>
<reference evidence="2" key="2">
    <citation type="submission" date="2016-01" db="EMBL/GenBank/DDBJ databases">
        <title>Draft Genome Sequence of Paenibacillus amylolyticus Heshi-A3 that Was Isolated from Fermented Rice Bran with Aging Salted Mackerel, Which Was Named Heshiko as Traditional Fermented Seafood in Japan.</title>
        <authorList>
            <person name="Akuzawa S."/>
            <person name="Nakagawa J."/>
            <person name="Kanekatsu T."/>
            <person name="Kubota E."/>
            <person name="Ohtake R."/>
            <person name="Suzuki T."/>
            <person name="Kanesaki Y."/>
        </authorList>
    </citation>
    <scope>NUCLEOTIDE SEQUENCE [LARGE SCALE GENOMIC DNA]</scope>
    <source>
        <strain evidence="2">Heshi-A3</strain>
    </source>
</reference>
<organism evidence="1 2">
    <name type="scientific">Paenibacillus amylolyticus</name>
    <dbReference type="NCBI Taxonomy" id="1451"/>
    <lineage>
        <taxon>Bacteria</taxon>
        <taxon>Bacillati</taxon>
        <taxon>Bacillota</taxon>
        <taxon>Bacilli</taxon>
        <taxon>Bacillales</taxon>
        <taxon>Paenibacillaceae</taxon>
        <taxon>Paenibacillus</taxon>
    </lineage>
</organism>
<gene>
    <name evidence="1" type="ORF">PAHA3_0423</name>
</gene>
<comment type="caution">
    <text evidence="1">The sequence shown here is derived from an EMBL/GenBank/DDBJ whole genome shotgun (WGS) entry which is preliminary data.</text>
</comment>